<name>A0A3P1YT97_ECOLX</name>
<dbReference type="Pfam" id="PF13935">
    <property type="entry name" value="Ead_Ea22"/>
    <property type="match status" value="1"/>
</dbReference>
<reference evidence="2 3" key="1">
    <citation type="submission" date="2018-11" db="EMBL/GenBank/DDBJ databases">
        <title>Enterobacteriaceae from Patient.</title>
        <authorList>
            <person name="Shen C."/>
            <person name="Yang Y."/>
            <person name="Tian G."/>
        </authorList>
    </citation>
    <scope>NUCLEOTIDE SEQUENCE [LARGE SCALE GENOMIC DNA]</scope>
    <source>
        <strain evidence="2 3">GBGD28</strain>
    </source>
</reference>
<evidence type="ECO:0000313" key="3">
    <source>
        <dbReference type="Proteomes" id="UP000271008"/>
    </source>
</evidence>
<gene>
    <name evidence="2" type="ORF">EIA08_18295</name>
</gene>
<evidence type="ECO:0000256" key="1">
    <source>
        <dbReference type="SAM" id="Coils"/>
    </source>
</evidence>
<feature type="coiled-coil region" evidence="1">
    <location>
        <begin position="89"/>
        <end position="116"/>
    </location>
</feature>
<organism evidence="2 3">
    <name type="scientific">Escherichia coli</name>
    <dbReference type="NCBI Taxonomy" id="562"/>
    <lineage>
        <taxon>Bacteria</taxon>
        <taxon>Pseudomonadati</taxon>
        <taxon>Pseudomonadota</taxon>
        <taxon>Gammaproteobacteria</taxon>
        <taxon>Enterobacterales</taxon>
        <taxon>Enterobacteriaceae</taxon>
        <taxon>Escherichia</taxon>
    </lineage>
</organism>
<proteinExistence type="predicted"/>
<dbReference type="RefSeq" id="WP_124939331.1">
    <property type="nucleotide sequence ID" value="NZ_RQTU01000020.1"/>
</dbReference>
<sequence>MSEINYKELREAAKQATQDEWVAYILPGHNGIYPARTSEGRHCGYFIDWPSVCQGGESINMSIRTYAVNCNDAWLNTEGDDISGSYVKYKDHQEVVAALEAKCAALAAENELARKAVQAFCDVVGDNTEVIAEEVGRDGVLVILGAMKATGNISATDAFLAEIRAEARNEGINYTASRLAAAFNHGFINKSLREVFDVTRMILSAKEELANEPHPIDGLSGEYAEKSLEEWAEQIRKGGKQ</sequence>
<dbReference type="Proteomes" id="UP000271008">
    <property type="component" value="Unassembled WGS sequence"/>
</dbReference>
<comment type="caution">
    <text evidence="2">The sequence shown here is derived from an EMBL/GenBank/DDBJ whole genome shotgun (WGS) entry which is preliminary data.</text>
</comment>
<dbReference type="AlphaFoldDB" id="A0A3P1YT97"/>
<dbReference type="InterPro" id="IPR025153">
    <property type="entry name" value="Ead_Ea22"/>
</dbReference>
<evidence type="ECO:0000313" key="2">
    <source>
        <dbReference type="EMBL" id="RRD73948.1"/>
    </source>
</evidence>
<protein>
    <submittedName>
        <fullName evidence="2">Ead/Ea22-like family protein</fullName>
    </submittedName>
</protein>
<dbReference type="EMBL" id="RQTU01000020">
    <property type="protein sequence ID" value="RRD73948.1"/>
    <property type="molecule type" value="Genomic_DNA"/>
</dbReference>
<keyword evidence="1" id="KW-0175">Coiled coil</keyword>
<accession>A0A3P1YT97</accession>